<dbReference type="PANTHER" id="PTHR30007:SF0">
    <property type="entry name" value="TRANSPOSASE"/>
    <property type="match status" value="1"/>
</dbReference>
<keyword evidence="2" id="KW-0479">Metal-binding</keyword>
<dbReference type="PANTHER" id="PTHR30007">
    <property type="entry name" value="PHP DOMAIN PROTEIN"/>
    <property type="match status" value="1"/>
</dbReference>
<reference evidence="6" key="1">
    <citation type="journal article" date="2019" name="Int. J. Syst. Evol. Microbiol.">
        <title>The Global Catalogue of Microorganisms (GCM) 10K type strain sequencing project: providing services to taxonomists for standard genome sequencing and annotation.</title>
        <authorList>
            <consortium name="The Broad Institute Genomics Platform"/>
            <consortium name="The Broad Institute Genome Sequencing Center for Infectious Disease"/>
            <person name="Wu L."/>
            <person name="Ma J."/>
        </authorList>
    </citation>
    <scope>NUCLEOTIDE SEQUENCE [LARGE SCALE GENOMIC DNA]</scope>
    <source>
        <strain evidence="6">CCUG 53762</strain>
    </source>
</reference>
<evidence type="ECO:0000259" key="4">
    <source>
        <dbReference type="Pfam" id="PF13359"/>
    </source>
</evidence>
<protein>
    <submittedName>
        <fullName evidence="5">Transposase</fullName>
    </submittedName>
</protein>
<dbReference type="EMBL" id="JBHUDG010000028">
    <property type="protein sequence ID" value="MFD1631007.1"/>
    <property type="molecule type" value="Genomic_DNA"/>
</dbReference>
<name>A0ABW4IG76_9SPHI</name>
<dbReference type="InterPro" id="IPR027806">
    <property type="entry name" value="HARBI1_dom"/>
</dbReference>
<evidence type="ECO:0000256" key="2">
    <source>
        <dbReference type="ARBA" id="ARBA00022723"/>
    </source>
</evidence>
<accession>A0ABW4IG76</accession>
<evidence type="ECO:0000313" key="5">
    <source>
        <dbReference type="EMBL" id="MFD1631007.1"/>
    </source>
</evidence>
<dbReference type="Proteomes" id="UP001597118">
    <property type="component" value="Unassembled WGS sequence"/>
</dbReference>
<dbReference type="RefSeq" id="WP_379663379.1">
    <property type="nucleotide sequence ID" value="NZ_JBHUDG010000028.1"/>
</dbReference>
<organism evidence="5 6">
    <name type="scientific">Pseudopedobacter beijingensis</name>
    <dbReference type="NCBI Taxonomy" id="1207056"/>
    <lineage>
        <taxon>Bacteria</taxon>
        <taxon>Pseudomonadati</taxon>
        <taxon>Bacteroidota</taxon>
        <taxon>Sphingobacteriia</taxon>
        <taxon>Sphingobacteriales</taxon>
        <taxon>Sphingobacteriaceae</taxon>
        <taxon>Pseudopedobacter</taxon>
    </lineage>
</organism>
<comment type="caution">
    <text evidence="5">The sequence shown here is derived from an EMBL/GenBank/DDBJ whole genome shotgun (WGS) entry which is preliminary data.</text>
</comment>
<sequence length="223" mass="25529">MEYILPHLSVGKRGFKPRVCLVEVVQAIFYRLKTGCQWRELPVRQFLSGGSCWQHVYYYFNKWSKDGSWQSVWINLLRTHRSYVDLSCAQLDGSHTPAKRGGEAVGYQGRKAAKTSNSLFLCDNSGQMLSMGVPQQGQHHDLYHIRQLFADMCGLLETAGISMKGVFLNADPGFDAEELRQYCSESEIEANIKVNPRKGTSDTGEYLYFDEELYRRRTLIEHA</sequence>
<gene>
    <name evidence="5" type="ORF">ACFSAH_14085</name>
</gene>
<evidence type="ECO:0000256" key="1">
    <source>
        <dbReference type="ARBA" id="ARBA00001968"/>
    </source>
</evidence>
<feature type="domain" description="DDE Tnp4" evidence="4">
    <location>
        <begin position="92"/>
        <end position="222"/>
    </location>
</feature>
<dbReference type="Pfam" id="PF13340">
    <property type="entry name" value="DUF4096"/>
    <property type="match status" value="1"/>
</dbReference>
<dbReference type="Pfam" id="PF13359">
    <property type="entry name" value="DDE_Tnp_4"/>
    <property type="match status" value="1"/>
</dbReference>
<comment type="cofactor">
    <cofactor evidence="1">
        <name>a divalent metal cation</name>
        <dbReference type="ChEBI" id="CHEBI:60240"/>
    </cofactor>
</comment>
<feature type="domain" description="Insertion element IS402-like" evidence="3">
    <location>
        <begin position="4"/>
        <end position="73"/>
    </location>
</feature>
<feature type="non-terminal residue" evidence="5">
    <location>
        <position position="223"/>
    </location>
</feature>
<keyword evidence="6" id="KW-1185">Reference proteome</keyword>
<proteinExistence type="predicted"/>
<evidence type="ECO:0000313" key="6">
    <source>
        <dbReference type="Proteomes" id="UP001597118"/>
    </source>
</evidence>
<dbReference type="InterPro" id="IPR025161">
    <property type="entry name" value="IS402-like_dom"/>
</dbReference>
<evidence type="ECO:0000259" key="3">
    <source>
        <dbReference type="Pfam" id="PF13340"/>
    </source>
</evidence>